<organism evidence="13 14">
    <name type="scientific">Mytilus coruscus</name>
    <name type="common">Sea mussel</name>
    <dbReference type="NCBI Taxonomy" id="42192"/>
    <lineage>
        <taxon>Eukaryota</taxon>
        <taxon>Metazoa</taxon>
        <taxon>Spiralia</taxon>
        <taxon>Lophotrochozoa</taxon>
        <taxon>Mollusca</taxon>
        <taxon>Bivalvia</taxon>
        <taxon>Autobranchia</taxon>
        <taxon>Pteriomorphia</taxon>
        <taxon>Mytilida</taxon>
        <taxon>Mytiloidea</taxon>
        <taxon>Mytilidae</taxon>
        <taxon>Mytilinae</taxon>
        <taxon>Mytilus</taxon>
    </lineage>
</organism>
<dbReference type="FunFam" id="3.30.160.60:FF:001498">
    <property type="entry name" value="Zinc finger protein 404"/>
    <property type="match status" value="1"/>
</dbReference>
<keyword evidence="3" id="KW-0479">Metal-binding</keyword>
<sequence>MLENETCAETNNFLLAMDRTNTLKFRHKRRKSVDETQTNISYKCGECGFNFGAKEDLQKHLTKHRAENSLIVENSLPKLSNCEAKVYECDICDRIFSEKVYLKLHTRIHKGFKPYKCPECNGRFNDCIELQDHWKLHTYVEKTKASTKPLKEKKTSTSKVIQSTNDHEMKYKCKCGRQYSNLLKYESHVISHKDYPTDLKCYLCEATFSRRRGLQLHLNEHAKQDHTEVYKCDKCDQRYFSKWWFDKHICRNVESKCLECGKMFKNVSRLRNHMIFHSNKKPFLCQVCKKGFRMKHQLKVHERIHTGERPLTCNLCGKSFNQINVLKRHILNIHTNHRSKKCPLCDKGFSSGDQLKSHMIVHNPEPVLCAFCGKCFKAVVHLKNHVKRCRLNPNENLKNLTPLGD</sequence>
<comment type="subcellular location">
    <subcellularLocation>
        <location evidence="2">Nucleus</location>
    </subcellularLocation>
</comment>
<dbReference type="InterPro" id="IPR013087">
    <property type="entry name" value="Znf_C2H2_type"/>
</dbReference>
<feature type="domain" description="C2H2-type" evidence="12">
    <location>
        <begin position="115"/>
        <end position="142"/>
    </location>
</feature>
<evidence type="ECO:0000313" key="13">
    <source>
        <dbReference type="EMBL" id="CAC5402439.1"/>
    </source>
</evidence>
<evidence type="ECO:0000256" key="7">
    <source>
        <dbReference type="ARBA" id="ARBA00023015"/>
    </source>
</evidence>
<evidence type="ECO:0000256" key="5">
    <source>
        <dbReference type="ARBA" id="ARBA00022771"/>
    </source>
</evidence>
<dbReference type="GO" id="GO:0008270">
    <property type="term" value="F:zinc ion binding"/>
    <property type="evidence" value="ECO:0007669"/>
    <property type="project" value="UniProtKB-KW"/>
</dbReference>
<accession>A0A6J8D3J3</accession>
<gene>
    <name evidence="13" type="ORF">MCOR_36378</name>
</gene>
<feature type="domain" description="C2H2-type" evidence="12">
    <location>
        <begin position="87"/>
        <end position="114"/>
    </location>
</feature>
<evidence type="ECO:0000256" key="1">
    <source>
        <dbReference type="ARBA" id="ARBA00003767"/>
    </source>
</evidence>
<dbReference type="Gene3D" id="3.30.160.60">
    <property type="entry name" value="Classic Zinc Finger"/>
    <property type="match status" value="8"/>
</dbReference>
<evidence type="ECO:0000313" key="14">
    <source>
        <dbReference type="Proteomes" id="UP000507470"/>
    </source>
</evidence>
<keyword evidence="10" id="KW-0539">Nucleus</keyword>
<dbReference type="Pfam" id="PF00096">
    <property type="entry name" value="zf-C2H2"/>
    <property type="match status" value="5"/>
</dbReference>
<dbReference type="PANTHER" id="PTHR24390">
    <property type="entry name" value="ZINC FINGER PROTEIN"/>
    <property type="match status" value="1"/>
</dbReference>
<feature type="domain" description="C2H2-type" evidence="12">
    <location>
        <begin position="199"/>
        <end position="226"/>
    </location>
</feature>
<dbReference type="AlphaFoldDB" id="A0A6J8D3J3"/>
<dbReference type="SUPFAM" id="SSF57667">
    <property type="entry name" value="beta-beta-alpha zinc fingers"/>
    <property type="match status" value="5"/>
</dbReference>
<evidence type="ECO:0000256" key="10">
    <source>
        <dbReference type="ARBA" id="ARBA00023242"/>
    </source>
</evidence>
<dbReference type="GO" id="GO:0000978">
    <property type="term" value="F:RNA polymerase II cis-regulatory region sequence-specific DNA binding"/>
    <property type="evidence" value="ECO:0007669"/>
    <property type="project" value="TreeGrafter"/>
</dbReference>
<keyword evidence="5 11" id="KW-0863">Zinc-finger</keyword>
<dbReference type="GO" id="GO:0006357">
    <property type="term" value="P:regulation of transcription by RNA polymerase II"/>
    <property type="evidence" value="ECO:0007669"/>
    <property type="project" value="TreeGrafter"/>
</dbReference>
<dbReference type="PROSITE" id="PS50157">
    <property type="entry name" value="ZINC_FINGER_C2H2_2"/>
    <property type="match status" value="8"/>
</dbReference>
<evidence type="ECO:0000259" key="12">
    <source>
        <dbReference type="PROSITE" id="PS50157"/>
    </source>
</evidence>
<dbReference type="SMART" id="SM00355">
    <property type="entry name" value="ZnF_C2H2"/>
    <property type="match status" value="11"/>
</dbReference>
<dbReference type="OrthoDB" id="3444203at2759"/>
<evidence type="ECO:0000256" key="11">
    <source>
        <dbReference type="PROSITE-ProRule" id="PRU00042"/>
    </source>
</evidence>
<feature type="domain" description="C2H2-type" evidence="12">
    <location>
        <begin position="283"/>
        <end position="310"/>
    </location>
</feature>
<dbReference type="InterPro" id="IPR036236">
    <property type="entry name" value="Znf_C2H2_sf"/>
</dbReference>
<dbReference type="FunFam" id="3.30.160.60:FF:000097">
    <property type="entry name" value="Zinc finger protein"/>
    <property type="match status" value="1"/>
</dbReference>
<protein>
    <submittedName>
        <fullName evidence="13">KRAB</fullName>
    </submittedName>
</protein>
<name>A0A6J8D3J3_MYTCO</name>
<dbReference type="GO" id="GO:0003700">
    <property type="term" value="F:DNA-binding transcription factor activity"/>
    <property type="evidence" value="ECO:0007669"/>
    <property type="project" value="TreeGrafter"/>
</dbReference>
<feature type="domain" description="C2H2-type" evidence="12">
    <location>
        <begin position="255"/>
        <end position="282"/>
    </location>
</feature>
<dbReference type="GO" id="GO:0005634">
    <property type="term" value="C:nucleus"/>
    <property type="evidence" value="ECO:0007669"/>
    <property type="project" value="UniProtKB-SubCell"/>
</dbReference>
<reference evidence="13 14" key="1">
    <citation type="submission" date="2020-06" db="EMBL/GenBank/DDBJ databases">
        <authorList>
            <person name="Li R."/>
            <person name="Bekaert M."/>
        </authorList>
    </citation>
    <scope>NUCLEOTIDE SEQUENCE [LARGE SCALE GENOMIC DNA]</scope>
    <source>
        <strain evidence="14">wild</strain>
    </source>
</reference>
<dbReference type="EMBL" id="CACVKT020006490">
    <property type="protein sequence ID" value="CAC5402439.1"/>
    <property type="molecule type" value="Genomic_DNA"/>
</dbReference>
<comment type="function">
    <text evidence="1">May be involved in transcriptional regulation.</text>
</comment>
<keyword evidence="4" id="KW-0677">Repeat</keyword>
<keyword evidence="14" id="KW-1185">Reference proteome</keyword>
<evidence type="ECO:0000256" key="3">
    <source>
        <dbReference type="ARBA" id="ARBA00022723"/>
    </source>
</evidence>
<proteinExistence type="predicted"/>
<feature type="domain" description="C2H2-type" evidence="12">
    <location>
        <begin position="42"/>
        <end position="69"/>
    </location>
</feature>
<keyword evidence="9" id="KW-0804">Transcription</keyword>
<dbReference type="PANTHER" id="PTHR24390:SF159">
    <property type="entry name" value="GROWTH FACTOR INDEPENDENT 1 TRANSCRIPTIONAL REPRESSOR"/>
    <property type="match status" value="1"/>
</dbReference>
<dbReference type="Proteomes" id="UP000507470">
    <property type="component" value="Unassembled WGS sequence"/>
</dbReference>
<evidence type="ECO:0000256" key="4">
    <source>
        <dbReference type="ARBA" id="ARBA00022737"/>
    </source>
</evidence>
<keyword evidence="6" id="KW-0862">Zinc</keyword>
<dbReference type="PROSITE" id="PS00028">
    <property type="entry name" value="ZINC_FINGER_C2H2_1"/>
    <property type="match status" value="8"/>
</dbReference>
<evidence type="ECO:0000256" key="9">
    <source>
        <dbReference type="ARBA" id="ARBA00023163"/>
    </source>
</evidence>
<feature type="domain" description="C2H2-type" evidence="12">
    <location>
        <begin position="311"/>
        <end position="339"/>
    </location>
</feature>
<keyword evidence="8" id="KW-0238">DNA-binding</keyword>
<dbReference type="Pfam" id="PF13894">
    <property type="entry name" value="zf-C2H2_4"/>
    <property type="match status" value="2"/>
</dbReference>
<feature type="domain" description="C2H2-type" evidence="12">
    <location>
        <begin position="340"/>
        <end position="367"/>
    </location>
</feature>
<evidence type="ECO:0000256" key="2">
    <source>
        <dbReference type="ARBA" id="ARBA00004123"/>
    </source>
</evidence>
<dbReference type="FunFam" id="3.30.160.60:FF:000446">
    <property type="entry name" value="Zinc finger protein"/>
    <property type="match status" value="1"/>
</dbReference>
<evidence type="ECO:0000256" key="6">
    <source>
        <dbReference type="ARBA" id="ARBA00022833"/>
    </source>
</evidence>
<evidence type="ECO:0000256" key="8">
    <source>
        <dbReference type="ARBA" id="ARBA00023125"/>
    </source>
</evidence>
<keyword evidence="7" id="KW-0805">Transcription regulation</keyword>